<keyword evidence="5 8" id="KW-0949">S-adenosyl-L-methionine</keyword>
<dbReference type="InterPro" id="IPR023779">
    <property type="entry name" value="Chromodomain_CS"/>
</dbReference>
<evidence type="ECO:0000256" key="5">
    <source>
        <dbReference type="ARBA" id="ARBA00022691"/>
    </source>
</evidence>
<keyword evidence="7" id="KW-0539">Nucleus</keyword>
<dbReference type="SMART" id="SM00298">
    <property type="entry name" value="CHROMO"/>
    <property type="match status" value="1"/>
</dbReference>
<dbReference type="PANTHER" id="PTHR10629">
    <property type="entry name" value="CYTOSINE-SPECIFIC METHYLTRANSFERASE"/>
    <property type="match status" value="1"/>
</dbReference>
<dbReference type="FunFam" id="3.90.120.10:FF:000003">
    <property type="entry name" value="DNA (cytosine-5)-methyltransferase 1"/>
    <property type="match status" value="1"/>
</dbReference>
<reference evidence="10" key="1">
    <citation type="submission" date="2019-07" db="EMBL/GenBank/DDBJ databases">
        <authorList>
            <person name="Dittberner H."/>
        </authorList>
    </citation>
    <scope>NUCLEOTIDE SEQUENCE [LARGE SCALE GENOMIC DNA]</scope>
</reference>
<feature type="domain" description="Chromo" evidence="9">
    <location>
        <begin position="6"/>
        <end position="61"/>
    </location>
</feature>
<evidence type="ECO:0000256" key="3">
    <source>
        <dbReference type="ARBA" id="ARBA00022603"/>
    </source>
</evidence>
<evidence type="ECO:0000256" key="6">
    <source>
        <dbReference type="ARBA" id="ARBA00023125"/>
    </source>
</evidence>
<dbReference type="OrthoDB" id="5376140at2759"/>
<comment type="subcellular location">
    <subcellularLocation>
        <location evidence="1">Nucleus</location>
    </subcellularLocation>
</comment>
<comment type="caution">
    <text evidence="10">The sequence shown here is derived from an EMBL/GenBank/DDBJ whole genome shotgun (WGS) entry which is preliminary data.</text>
</comment>
<dbReference type="InterPro" id="IPR050390">
    <property type="entry name" value="C5-Methyltransferase"/>
</dbReference>
<dbReference type="EC" id="2.1.1.37" evidence="2"/>
<comment type="similarity">
    <text evidence="8">Belongs to the class I-like SAM-binding methyltransferase superfamily. C5-methyltransferase family.</text>
</comment>
<dbReference type="InterPro" id="IPR000953">
    <property type="entry name" value="Chromo/chromo_shadow_dom"/>
</dbReference>
<dbReference type="Gene3D" id="3.40.50.150">
    <property type="entry name" value="Vaccinia Virus protein VP39"/>
    <property type="match status" value="1"/>
</dbReference>
<dbReference type="SUPFAM" id="SSF54160">
    <property type="entry name" value="Chromo domain-like"/>
    <property type="match status" value="1"/>
</dbReference>
<dbReference type="InterPro" id="IPR023780">
    <property type="entry name" value="Chromo_domain"/>
</dbReference>
<keyword evidence="11" id="KW-1185">Reference proteome</keyword>
<evidence type="ECO:0000256" key="7">
    <source>
        <dbReference type="ARBA" id="ARBA00023242"/>
    </source>
</evidence>
<dbReference type="PROSITE" id="PS51679">
    <property type="entry name" value="SAM_MT_C5"/>
    <property type="match status" value="1"/>
</dbReference>
<keyword evidence="3 8" id="KW-0489">Methyltransferase</keyword>
<feature type="active site" evidence="8">
    <location>
        <position position="86"/>
    </location>
</feature>
<proteinExistence type="inferred from homology"/>
<dbReference type="PRINTS" id="PR00105">
    <property type="entry name" value="C5METTRFRASE"/>
</dbReference>
<dbReference type="GO" id="GO:0005634">
    <property type="term" value="C:nucleus"/>
    <property type="evidence" value="ECO:0007669"/>
    <property type="project" value="UniProtKB-SubCell"/>
</dbReference>
<organism evidence="10 11">
    <name type="scientific">Arabis nemorensis</name>
    <dbReference type="NCBI Taxonomy" id="586526"/>
    <lineage>
        <taxon>Eukaryota</taxon>
        <taxon>Viridiplantae</taxon>
        <taxon>Streptophyta</taxon>
        <taxon>Embryophyta</taxon>
        <taxon>Tracheophyta</taxon>
        <taxon>Spermatophyta</taxon>
        <taxon>Magnoliopsida</taxon>
        <taxon>eudicotyledons</taxon>
        <taxon>Gunneridae</taxon>
        <taxon>Pentapetalae</taxon>
        <taxon>rosids</taxon>
        <taxon>malvids</taxon>
        <taxon>Brassicales</taxon>
        <taxon>Brassicaceae</taxon>
        <taxon>Arabideae</taxon>
        <taxon>Arabis</taxon>
    </lineage>
</organism>
<dbReference type="InterPro" id="IPR001525">
    <property type="entry name" value="C5_MeTfrase"/>
</dbReference>
<keyword evidence="6" id="KW-0238">DNA-binding</keyword>
<evidence type="ECO:0000313" key="11">
    <source>
        <dbReference type="Proteomes" id="UP000489600"/>
    </source>
</evidence>
<dbReference type="Gene3D" id="3.90.120.10">
    <property type="entry name" value="DNA Methylase, subunit A, domain 2"/>
    <property type="match status" value="1"/>
</dbReference>
<dbReference type="SUPFAM" id="SSF53335">
    <property type="entry name" value="S-adenosyl-L-methionine-dependent methyltransferases"/>
    <property type="match status" value="1"/>
</dbReference>
<keyword evidence="4 8" id="KW-0808">Transferase</keyword>
<sequence>MPPDEFEVGELLSICYGNPNNVNEFASALHFKVRWKGYGSDEDTWEPYDGLRQCKDKLREFVTKGFKSKLLPLREDVHIVCGGPPCQGISGFNRFRNPEDPFADKKNWQLVVYMDIIDFLKPNYVLMENVVDLVKFSEGFLARYAIARLVNINYQTRLGIMAAGSYGVPQCRNRVFLYDMIQKWGVNSNQLDELEPPLDLGDAIRDLPPVTNYVKEDEREYTTDFQKFIRLKRSDTLISMDGGDKSQPQILYDHQPKRLNADDYERVCKIPKKKGANFRDLGGVIILENNVVQLDPSVERATVKSGKPLIPEYALSYKDGKSLKPFGRLYWDEIVNTVVTRAEPHNQRIIHPLQDRVLTVRENARLQGFPDFYSLQGTVKDKYIQVGNAVAVR</sequence>
<dbReference type="CDD" id="cd18635">
    <property type="entry name" value="CD_CMT3_like"/>
    <property type="match status" value="1"/>
</dbReference>
<dbReference type="PROSITE" id="PS00598">
    <property type="entry name" value="CHROMO_1"/>
    <property type="match status" value="1"/>
</dbReference>
<evidence type="ECO:0000256" key="2">
    <source>
        <dbReference type="ARBA" id="ARBA00011975"/>
    </source>
</evidence>
<evidence type="ECO:0000313" key="10">
    <source>
        <dbReference type="EMBL" id="VVB06841.1"/>
    </source>
</evidence>
<evidence type="ECO:0000259" key="9">
    <source>
        <dbReference type="PROSITE" id="PS50013"/>
    </source>
</evidence>
<dbReference type="Pfam" id="PF00385">
    <property type="entry name" value="Chromo"/>
    <property type="match status" value="1"/>
</dbReference>
<dbReference type="Proteomes" id="UP000489600">
    <property type="component" value="Unassembled WGS sequence"/>
</dbReference>
<name>A0A565BZS5_9BRAS</name>
<dbReference type="InterPro" id="IPR016197">
    <property type="entry name" value="Chromo-like_dom_sf"/>
</dbReference>
<protein>
    <recommendedName>
        <fullName evidence="2">DNA (cytosine-5-)-methyltransferase</fullName>
        <ecNumber evidence="2">2.1.1.37</ecNumber>
    </recommendedName>
</protein>
<evidence type="ECO:0000256" key="8">
    <source>
        <dbReference type="PROSITE-ProRule" id="PRU01016"/>
    </source>
</evidence>
<dbReference type="PROSITE" id="PS50013">
    <property type="entry name" value="CHROMO_2"/>
    <property type="match status" value="1"/>
</dbReference>
<dbReference type="PANTHER" id="PTHR10629:SF42">
    <property type="entry name" value="DNA (CYTOSINE-5)-METHYLTRANSFERASE CMT1-RELATED"/>
    <property type="match status" value="1"/>
</dbReference>
<dbReference type="GO" id="GO:0032259">
    <property type="term" value="P:methylation"/>
    <property type="evidence" value="ECO:0007669"/>
    <property type="project" value="UniProtKB-KW"/>
</dbReference>
<evidence type="ECO:0000256" key="1">
    <source>
        <dbReference type="ARBA" id="ARBA00004123"/>
    </source>
</evidence>
<dbReference type="EMBL" id="CABITT030000006">
    <property type="protein sequence ID" value="VVB06841.1"/>
    <property type="molecule type" value="Genomic_DNA"/>
</dbReference>
<dbReference type="GO" id="GO:0044027">
    <property type="term" value="P:negative regulation of gene expression via chromosomal CpG island methylation"/>
    <property type="evidence" value="ECO:0007669"/>
    <property type="project" value="TreeGrafter"/>
</dbReference>
<accession>A0A565BZS5</accession>
<dbReference type="GO" id="GO:0003677">
    <property type="term" value="F:DNA binding"/>
    <property type="evidence" value="ECO:0007669"/>
    <property type="project" value="UniProtKB-KW"/>
</dbReference>
<evidence type="ECO:0000256" key="4">
    <source>
        <dbReference type="ARBA" id="ARBA00022679"/>
    </source>
</evidence>
<dbReference type="Pfam" id="PF00145">
    <property type="entry name" value="DNA_methylase"/>
    <property type="match status" value="1"/>
</dbReference>
<dbReference type="InterPro" id="IPR029063">
    <property type="entry name" value="SAM-dependent_MTases_sf"/>
</dbReference>
<dbReference type="GO" id="GO:0003886">
    <property type="term" value="F:DNA (cytosine-5-)-methyltransferase activity"/>
    <property type="evidence" value="ECO:0007669"/>
    <property type="project" value="UniProtKB-EC"/>
</dbReference>
<dbReference type="AlphaFoldDB" id="A0A565BZS5"/>
<gene>
    <name evidence="10" type="ORF">ANE_LOCUS17285</name>
</gene>